<feature type="region of interest" description="Disordered" evidence="1">
    <location>
        <begin position="126"/>
        <end position="184"/>
    </location>
</feature>
<protein>
    <submittedName>
        <fullName evidence="3">Uncharacterized protein</fullName>
    </submittedName>
</protein>
<dbReference type="Proteomes" id="UP000829685">
    <property type="component" value="Unassembled WGS sequence"/>
</dbReference>
<feature type="transmembrane region" description="Helical" evidence="2">
    <location>
        <begin position="348"/>
        <end position="365"/>
    </location>
</feature>
<feature type="compositionally biased region" description="Basic and acidic residues" evidence="1">
    <location>
        <begin position="149"/>
        <end position="160"/>
    </location>
</feature>
<feature type="region of interest" description="Disordered" evidence="1">
    <location>
        <begin position="499"/>
        <end position="537"/>
    </location>
</feature>
<evidence type="ECO:0000313" key="3">
    <source>
        <dbReference type="EMBL" id="KAI1880610.1"/>
    </source>
</evidence>
<organism evidence="3 4">
    <name type="scientific">Neoarthrinium moseri</name>
    <dbReference type="NCBI Taxonomy" id="1658444"/>
    <lineage>
        <taxon>Eukaryota</taxon>
        <taxon>Fungi</taxon>
        <taxon>Dikarya</taxon>
        <taxon>Ascomycota</taxon>
        <taxon>Pezizomycotina</taxon>
        <taxon>Sordariomycetes</taxon>
        <taxon>Xylariomycetidae</taxon>
        <taxon>Amphisphaeriales</taxon>
        <taxon>Apiosporaceae</taxon>
        <taxon>Neoarthrinium</taxon>
    </lineage>
</organism>
<feature type="transmembrane region" description="Helical" evidence="2">
    <location>
        <begin position="371"/>
        <end position="392"/>
    </location>
</feature>
<keyword evidence="4" id="KW-1185">Reference proteome</keyword>
<dbReference type="EMBL" id="JAFIMR010000002">
    <property type="protein sequence ID" value="KAI1880610.1"/>
    <property type="molecule type" value="Genomic_DNA"/>
</dbReference>
<evidence type="ECO:0000256" key="2">
    <source>
        <dbReference type="SAM" id="Phobius"/>
    </source>
</evidence>
<accession>A0A9P9WWQ2</accession>
<gene>
    <name evidence="3" type="ORF">JX265_000850</name>
</gene>
<evidence type="ECO:0000313" key="4">
    <source>
        <dbReference type="Proteomes" id="UP000829685"/>
    </source>
</evidence>
<reference evidence="3" key="1">
    <citation type="submission" date="2021-03" db="EMBL/GenBank/DDBJ databases">
        <title>Revisited historic fungal species revealed as producer of novel bioactive compounds through whole genome sequencing and comparative genomics.</title>
        <authorList>
            <person name="Vignolle G.A."/>
            <person name="Hochenegger N."/>
            <person name="Mach R.L."/>
            <person name="Mach-Aigner A.R."/>
            <person name="Javad Rahimi M."/>
            <person name="Salim K.A."/>
            <person name="Chan C.M."/>
            <person name="Lim L.B.L."/>
            <person name="Cai F."/>
            <person name="Druzhinina I.S."/>
            <person name="U'Ren J.M."/>
            <person name="Derntl C."/>
        </authorList>
    </citation>
    <scope>NUCLEOTIDE SEQUENCE</scope>
    <source>
        <strain evidence="3">TUCIM 5799</strain>
    </source>
</reference>
<keyword evidence="2" id="KW-0812">Transmembrane</keyword>
<proteinExistence type="predicted"/>
<comment type="caution">
    <text evidence="3">The sequence shown here is derived from an EMBL/GenBank/DDBJ whole genome shotgun (WGS) entry which is preliminary data.</text>
</comment>
<keyword evidence="2" id="KW-1133">Transmembrane helix</keyword>
<keyword evidence="2" id="KW-0472">Membrane</keyword>
<evidence type="ECO:0000256" key="1">
    <source>
        <dbReference type="SAM" id="MobiDB-lite"/>
    </source>
</evidence>
<feature type="compositionally biased region" description="Basic and acidic residues" evidence="1">
    <location>
        <begin position="526"/>
        <end position="537"/>
    </location>
</feature>
<feature type="compositionally biased region" description="Polar residues" evidence="1">
    <location>
        <begin position="168"/>
        <end position="183"/>
    </location>
</feature>
<feature type="transmembrane region" description="Helical" evidence="2">
    <location>
        <begin position="271"/>
        <end position="290"/>
    </location>
</feature>
<feature type="transmembrane region" description="Helical" evidence="2">
    <location>
        <begin position="240"/>
        <end position="265"/>
    </location>
</feature>
<dbReference type="AlphaFoldDB" id="A0A9P9WWQ2"/>
<name>A0A9P9WWQ2_9PEZI</name>
<sequence length="537" mass="58864">MADDEPTGPLRWFASNTADGEGPSGWRLDVVTLLAVIGESSIADHSQAITASVLCMLPRIIPAPQALLKGSRPLRMPETTAKITGVYSGVTLDSVGFFASILHPLDEFAPFAFKALRISHKDQNEAGDFEVPKSPTGPGKLGKFLGRGGRADTDISEPRSNRIPGPPSSNTEGNGNANGNSHSDVARATGVTFHRDVEAQAQVPQPGITRRQTVKDRMTDLIANPTLATNAKRPAIPAALWSPVHLLSVFSMLLTIAMIIAAVFFNDGTAILALCLISLASSIVGAASWWKPLLMRRSHTNKVPDGDVVIRTREGAFLLIKCTENVARELYAGTEECQYRVGGQTYRILMGIGTMLLMFSVVLLGNCKWHSQTFIAASYILLNGMYWAMGLLPKRYFWDLSRYNVEDITPEDAKNAHTTTDDTDPREGVKSFTRTLWFAIRETKRTAWVERSGAAPGTPQWKAWLAEAEQAAEDGNRKWPSIARKDELMKLTEDEIRMQKMRMSPVTKENVVPDPAEQAAPAVEVQPRDQKRADGTL</sequence>
<feature type="region of interest" description="Disordered" evidence="1">
    <location>
        <begin position="1"/>
        <end position="21"/>
    </location>
</feature>